<evidence type="ECO:0000256" key="6">
    <source>
        <dbReference type="SAM" id="MobiDB-lite"/>
    </source>
</evidence>
<dbReference type="OrthoDB" id="9805821at2"/>
<dbReference type="Gene3D" id="3.20.20.300">
    <property type="entry name" value="Glycoside hydrolase, family 3, N-terminal domain"/>
    <property type="match status" value="1"/>
</dbReference>
<dbReference type="STRING" id="37659.GCA_000703125_00088"/>
<dbReference type="InterPro" id="IPR050226">
    <property type="entry name" value="NagZ_Beta-hexosaminidase"/>
</dbReference>
<dbReference type="Proteomes" id="UP000239863">
    <property type="component" value="Unassembled WGS sequence"/>
</dbReference>
<protein>
    <recommendedName>
        <fullName evidence="3">beta-N-acetylhexosaminidase</fullName>
        <ecNumber evidence="3">3.2.1.52</ecNumber>
    </recommendedName>
</protein>
<keyword evidence="5" id="KW-0326">Glycosidase</keyword>
<dbReference type="EC" id="3.2.1.52" evidence="3"/>
<keyword evidence="4" id="KW-0378">Hydrolase</keyword>
<gene>
    <name evidence="8" type="ORF">BD821_1249</name>
</gene>
<evidence type="ECO:0000256" key="4">
    <source>
        <dbReference type="ARBA" id="ARBA00022801"/>
    </source>
</evidence>
<dbReference type="GO" id="GO:0005975">
    <property type="term" value="P:carbohydrate metabolic process"/>
    <property type="evidence" value="ECO:0007669"/>
    <property type="project" value="InterPro"/>
</dbReference>
<evidence type="ECO:0000256" key="5">
    <source>
        <dbReference type="ARBA" id="ARBA00023295"/>
    </source>
</evidence>
<dbReference type="RefSeq" id="WP_104410743.1">
    <property type="nucleotide sequence ID" value="NZ_PTIS01000024.1"/>
</dbReference>
<evidence type="ECO:0000313" key="8">
    <source>
        <dbReference type="EMBL" id="PPK44142.1"/>
    </source>
</evidence>
<proteinExistence type="inferred from homology"/>
<evidence type="ECO:0000256" key="2">
    <source>
        <dbReference type="ARBA" id="ARBA00005336"/>
    </source>
</evidence>
<dbReference type="InterPro" id="IPR001764">
    <property type="entry name" value="Glyco_hydro_3_N"/>
</dbReference>
<dbReference type="PANTHER" id="PTHR30480">
    <property type="entry name" value="BETA-HEXOSAMINIDASE-RELATED"/>
    <property type="match status" value="1"/>
</dbReference>
<comment type="catalytic activity">
    <reaction evidence="1">
        <text>Hydrolysis of terminal non-reducing N-acetyl-D-hexosamine residues in N-acetyl-beta-D-hexosaminides.</text>
        <dbReference type="EC" id="3.2.1.52"/>
    </reaction>
</comment>
<evidence type="ECO:0000256" key="3">
    <source>
        <dbReference type="ARBA" id="ARBA00012663"/>
    </source>
</evidence>
<dbReference type="InterPro" id="IPR036962">
    <property type="entry name" value="Glyco_hydro_3_N_sf"/>
</dbReference>
<feature type="domain" description="Glycoside hydrolase family 3 N-terminal" evidence="7">
    <location>
        <begin position="61"/>
        <end position="399"/>
    </location>
</feature>
<feature type="region of interest" description="Disordered" evidence="6">
    <location>
        <begin position="24"/>
        <end position="48"/>
    </location>
</feature>
<dbReference type="PROSITE" id="PS51257">
    <property type="entry name" value="PROKAR_LIPOPROTEIN"/>
    <property type="match status" value="1"/>
</dbReference>
<comment type="similarity">
    <text evidence="2">Belongs to the glycosyl hydrolase 3 family.</text>
</comment>
<dbReference type="InterPro" id="IPR017853">
    <property type="entry name" value="GH"/>
</dbReference>
<organism evidence="8 9">
    <name type="scientific">Clostridium algidicarnis DSM 15099</name>
    <dbReference type="NCBI Taxonomy" id="1121295"/>
    <lineage>
        <taxon>Bacteria</taxon>
        <taxon>Bacillati</taxon>
        <taxon>Bacillota</taxon>
        <taxon>Clostridia</taxon>
        <taxon>Eubacteriales</taxon>
        <taxon>Clostridiaceae</taxon>
        <taxon>Clostridium</taxon>
    </lineage>
</organism>
<name>A0A2S6FUX9_9CLOT</name>
<dbReference type="Pfam" id="PF00933">
    <property type="entry name" value="Glyco_hydro_3"/>
    <property type="match status" value="1"/>
</dbReference>
<dbReference type="SUPFAM" id="SSF51445">
    <property type="entry name" value="(Trans)glycosidases"/>
    <property type="match status" value="1"/>
</dbReference>
<evidence type="ECO:0000256" key="1">
    <source>
        <dbReference type="ARBA" id="ARBA00001231"/>
    </source>
</evidence>
<evidence type="ECO:0000259" key="7">
    <source>
        <dbReference type="Pfam" id="PF00933"/>
    </source>
</evidence>
<sequence>MKRFIYGLLVLTLLMLSGCSINEESSSKDSSPLPKVDAGDDHSSSIAQTESKAEKLLHGMTLEEKIGQLFIIRPDDLELNLKSKQINDSTNNGAVELDTNMQETLKKYPIGGVALFGKNILNPTQLTTFISDMQKQSAIPLFVGIDEEGGTVSRIAKSPKFDVPKFESMQKVGETKNSGKAKDVGLTIGSYLKSYGFNLDFAPVADINTNPKNIVIGNRSFGNDPDLVSKMVFAEISGLHEAGIMSCVKHFPGHGDTKGDTHTGEVSIEKTWEELKKGELVPFINSIDTTDMVMISHITALNITGDKLPASLSNEIIEGKLRKELGYKGVVISDAMEMGAITKKYSSKESAINTILAGIDIILMPEDFVESYNGIYDAIKNGTISEARIDESVLRILNLKELYHLL</sequence>
<reference evidence="8 9" key="1">
    <citation type="submission" date="2018-02" db="EMBL/GenBank/DDBJ databases">
        <title>Genomic Encyclopedia of Archaeal and Bacterial Type Strains, Phase II (KMG-II): from individual species to whole genera.</title>
        <authorList>
            <person name="Goeker M."/>
        </authorList>
    </citation>
    <scope>NUCLEOTIDE SEQUENCE [LARGE SCALE GENOMIC DNA]</scope>
    <source>
        <strain evidence="8 9">DSM 15099</strain>
    </source>
</reference>
<dbReference type="PANTHER" id="PTHR30480:SF13">
    <property type="entry name" value="BETA-HEXOSAMINIDASE"/>
    <property type="match status" value="1"/>
</dbReference>
<dbReference type="GO" id="GO:0009254">
    <property type="term" value="P:peptidoglycan turnover"/>
    <property type="evidence" value="ECO:0007669"/>
    <property type="project" value="TreeGrafter"/>
</dbReference>
<dbReference type="EMBL" id="PTIS01000024">
    <property type="protein sequence ID" value="PPK44142.1"/>
    <property type="molecule type" value="Genomic_DNA"/>
</dbReference>
<evidence type="ECO:0000313" key="9">
    <source>
        <dbReference type="Proteomes" id="UP000239863"/>
    </source>
</evidence>
<dbReference type="AlphaFoldDB" id="A0A2S6FUX9"/>
<comment type="caution">
    <text evidence="8">The sequence shown here is derived from an EMBL/GenBank/DDBJ whole genome shotgun (WGS) entry which is preliminary data.</text>
</comment>
<accession>A0A2S6FUX9</accession>
<dbReference type="GO" id="GO:0004563">
    <property type="term" value="F:beta-N-acetylhexosaminidase activity"/>
    <property type="evidence" value="ECO:0007669"/>
    <property type="project" value="UniProtKB-EC"/>
</dbReference>